<protein>
    <submittedName>
        <fullName evidence="9">Protein DipZ</fullName>
    </submittedName>
</protein>
<keyword evidence="2" id="KW-1003">Cell membrane</keyword>
<feature type="transmembrane region" description="Helical" evidence="7">
    <location>
        <begin position="114"/>
        <end position="143"/>
    </location>
</feature>
<evidence type="ECO:0000313" key="10">
    <source>
        <dbReference type="Proteomes" id="UP000377224"/>
    </source>
</evidence>
<evidence type="ECO:0000256" key="6">
    <source>
        <dbReference type="ARBA" id="ARBA00023136"/>
    </source>
</evidence>
<organism evidence="9 10">
    <name type="scientific">Pseudomonas fluorescens</name>
    <dbReference type="NCBI Taxonomy" id="294"/>
    <lineage>
        <taxon>Bacteria</taxon>
        <taxon>Pseudomonadati</taxon>
        <taxon>Pseudomonadota</taxon>
        <taxon>Gammaproteobacteria</taxon>
        <taxon>Pseudomonadales</taxon>
        <taxon>Pseudomonadaceae</taxon>
        <taxon>Pseudomonas</taxon>
    </lineage>
</organism>
<dbReference type="InterPro" id="IPR036249">
    <property type="entry name" value="Thioredoxin-like_sf"/>
</dbReference>
<keyword evidence="5 7" id="KW-1133">Transmembrane helix</keyword>
<evidence type="ECO:0000256" key="7">
    <source>
        <dbReference type="SAM" id="Phobius"/>
    </source>
</evidence>
<dbReference type="GO" id="GO:0016491">
    <property type="term" value="F:oxidoreductase activity"/>
    <property type="evidence" value="ECO:0007669"/>
    <property type="project" value="InterPro"/>
</dbReference>
<feature type="transmembrane region" description="Helical" evidence="7">
    <location>
        <begin position="6"/>
        <end position="29"/>
    </location>
</feature>
<dbReference type="PANTHER" id="PTHR42852">
    <property type="entry name" value="THIOL:DISULFIDE INTERCHANGE PROTEIN DSBE"/>
    <property type="match status" value="1"/>
</dbReference>
<gene>
    <name evidence="9" type="primary">dipZ</name>
    <name evidence="9" type="ORF">PS896_05536</name>
</gene>
<proteinExistence type="predicted"/>
<feature type="transmembrane region" description="Helical" evidence="7">
    <location>
        <begin position="70"/>
        <end position="93"/>
    </location>
</feature>
<keyword evidence="3 7" id="KW-0812">Transmembrane</keyword>
<dbReference type="Proteomes" id="UP000377224">
    <property type="component" value="Unassembled WGS sequence"/>
</dbReference>
<dbReference type="InterPro" id="IPR050553">
    <property type="entry name" value="Thioredoxin_ResA/DsbE_sf"/>
</dbReference>
<keyword evidence="4" id="KW-0201">Cytochrome c-type biogenesis</keyword>
<evidence type="ECO:0000313" key="9">
    <source>
        <dbReference type="EMBL" id="VVP53729.1"/>
    </source>
</evidence>
<feature type="transmembrane region" description="Helical" evidence="7">
    <location>
        <begin position="155"/>
        <end position="177"/>
    </location>
</feature>
<dbReference type="CDD" id="cd03012">
    <property type="entry name" value="TlpA_like_DipZ_like"/>
    <property type="match status" value="1"/>
</dbReference>
<dbReference type="GO" id="GO:0005886">
    <property type="term" value="C:plasma membrane"/>
    <property type="evidence" value="ECO:0007669"/>
    <property type="project" value="UniProtKB-SubCell"/>
</dbReference>
<feature type="transmembrane region" description="Helical" evidence="7">
    <location>
        <begin position="189"/>
        <end position="209"/>
    </location>
</feature>
<dbReference type="PROSITE" id="PS51352">
    <property type="entry name" value="THIOREDOXIN_2"/>
    <property type="match status" value="1"/>
</dbReference>
<comment type="subcellular location">
    <subcellularLocation>
        <location evidence="1">Cell membrane</location>
        <topology evidence="1">Multi-pass membrane protein</topology>
    </subcellularLocation>
</comment>
<dbReference type="AlphaFoldDB" id="A0A5E7PWF0"/>
<dbReference type="EMBL" id="CABVIN010000011">
    <property type="protein sequence ID" value="VVP53729.1"/>
    <property type="molecule type" value="Genomic_DNA"/>
</dbReference>
<dbReference type="Pfam" id="PF00578">
    <property type="entry name" value="AhpC-TSA"/>
    <property type="match status" value="1"/>
</dbReference>
<evidence type="ECO:0000259" key="8">
    <source>
        <dbReference type="PROSITE" id="PS51352"/>
    </source>
</evidence>
<dbReference type="InterPro" id="IPR013766">
    <property type="entry name" value="Thioredoxin_domain"/>
</dbReference>
<evidence type="ECO:0000256" key="4">
    <source>
        <dbReference type="ARBA" id="ARBA00022748"/>
    </source>
</evidence>
<evidence type="ECO:0000256" key="5">
    <source>
        <dbReference type="ARBA" id="ARBA00022989"/>
    </source>
</evidence>
<reference evidence="9 10" key="1">
    <citation type="submission" date="2019-09" db="EMBL/GenBank/DDBJ databases">
        <authorList>
            <person name="Chandra G."/>
            <person name="Truman W A."/>
        </authorList>
    </citation>
    <scope>NUCLEOTIDE SEQUENCE [LARGE SCALE GENOMIC DNA]</scope>
    <source>
        <strain evidence="9">PS896</strain>
    </source>
</reference>
<evidence type="ECO:0000256" key="3">
    <source>
        <dbReference type="ARBA" id="ARBA00022692"/>
    </source>
</evidence>
<dbReference type="RefSeq" id="WP_150648741.1">
    <property type="nucleotide sequence ID" value="NZ_CABVIN010000011.1"/>
</dbReference>
<feature type="transmembrane region" description="Helical" evidence="7">
    <location>
        <begin position="36"/>
        <end position="58"/>
    </location>
</feature>
<dbReference type="InterPro" id="IPR000866">
    <property type="entry name" value="AhpC/TSA"/>
</dbReference>
<evidence type="ECO:0000256" key="1">
    <source>
        <dbReference type="ARBA" id="ARBA00004651"/>
    </source>
</evidence>
<name>A0A5E7PWF0_PSEFL</name>
<evidence type="ECO:0000256" key="2">
    <source>
        <dbReference type="ARBA" id="ARBA00022475"/>
    </source>
</evidence>
<dbReference type="GO" id="GO:0016209">
    <property type="term" value="F:antioxidant activity"/>
    <property type="evidence" value="ECO:0007669"/>
    <property type="project" value="InterPro"/>
</dbReference>
<dbReference type="PANTHER" id="PTHR42852:SF13">
    <property type="entry name" value="PROTEIN DIPZ"/>
    <property type="match status" value="1"/>
</dbReference>
<dbReference type="Gene3D" id="3.40.30.10">
    <property type="entry name" value="Glutaredoxin"/>
    <property type="match status" value="1"/>
</dbReference>
<dbReference type="SUPFAM" id="SSF52833">
    <property type="entry name" value="Thioredoxin-like"/>
    <property type="match status" value="1"/>
</dbReference>
<accession>A0A5E7PWF0</accession>
<sequence>MYLIAFLGGLLTVLSPCILPVVPFLFAGAQRSRASILLTLGGMALTFALISSLAVVSSEWVIQASNSGRYVALIVMSVFALSLISARVGDWLTRPLVMLGNRLDPDTRKKAGPLSSIMLGVATGLLWAPCAGPILGVILTGAMLQGANAQTSLLLLAYGVGSALSLGTLIFAGRGLVNRLKLSIPFTGWLRRGAGVAVLATAAVIASGFDKTLLATTSSQGVVSVEKSVLENVPRVVDYFVSKVRADSPMEEGKGAMPSLSGAVQWLNSPELNAESLRGKVVLVDFWTYDCINCQHTLPYVKDWAKKYEKDGLVVIGVHTPEYGYERIIDNVRDQVKKLGITYPVAIDNNYAIWRNFDNQYWPAHYLIDAKGQVRYSHFGEGRYEAQEQMIQQLLQEAKAPAA</sequence>
<keyword evidence="6 7" id="KW-0472">Membrane</keyword>
<dbReference type="InterPro" id="IPR003834">
    <property type="entry name" value="Cyt_c_assmbl_TM_dom"/>
</dbReference>
<feature type="domain" description="Thioredoxin" evidence="8">
    <location>
        <begin position="244"/>
        <end position="396"/>
    </location>
</feature>
<dbReference type="GO" id="GO:0017004">
    <property type="term" value="P:cytochrome complex assembly"/>
    <property type="evidence" value="ECO:0007669"/>
    <property type="project" value="UniProtKB-KW"/>
</dbReference>
<dbReference type="Pfam" id="PF02683">
    <property type="entry name" value="DsbD_TM"/>
    <property type="match status" value="1"/>
</dbReference>